<evidence type="ECO:0000313" key="2">
    <source>
        <dbReference type="EMBL" id="KYM76511.1"/>
    </source>
</evidence>
<evidence type="ECO:0000313" key="3">
    <source>
        <dbReference type="Proteomes" id="UP000078540"/>
    </source>
</evidence>
<keyword evidence="3" id="KW-1185">Reference proteome</keyword>
<sequence>MQLSNNSKTAGTNDQFPNFLITPRRCLSWSLQVDSGWDPFSFLDISNRRNLGTLSQCIADLLSYDFRLNEGPSDPCTIGDLPEFIAVTYDYISGRLGHRSGVNSGHIVKSIVSIIPRYFVRSVYCGDSNSSEKKKVETLYRRPTIVTCNKGLTRRRCRHRDVFPAVGRMSHRCFEGRRGWKDMRPLKYSSLGGRDTARKILCTYRVMYSLHVRRMYRANLDVCSQINCSCRREARERGKRYERLGADSENLEGQARRSIYPHRRSLQDHYELLYPSFTQHISHVTIVDLVCERKGIVFSNSIEEGWMARTVRRSRRPQRLPKIVVRASRQLGFIGWYFAKDCEAYDSCACCSDKNRNLDVAGVLWERFDLAARLFSSRGNLDEDFLVREGQSEESLENEVTRKRKKGKGKEGVERDEQEEKEAKERRIITYIRMISDSKRGDNWKREERNSRREKRSDVLLRDLHLRNVAQLLVSVSGMKLRFRVSRNW</sequence>
<reference evidence="2 3" key="1">
    <citation type="submission" date="2015-09" db="EMBL/GenBank/DDBJ databases">
        <title>Atta colombica WGS genome.</title>
        <authorList>
            <person name="Nygaard S."/>
            <person name="Hu H."/>
            <person name="Boomsma J."/>
            <person name="Zhang G."/>
        </authorList>
    </citation>
    <scope>NUCLEOTIDE SEQUENCE [LARGE SCALE GENOMIC DNA]</scope>
    <source>
        <strain evidence="2">Treedump-2</strain>
        <tissue evidence="2">Whole body</tissue>
    </source>
</reference>
<dbReference type="Proteomes" id="UP000078540">
    <property type="component" value="Unassembled WGS sequence"/>
</dbReference>
<dbReference type="EMBL" id="KQ976725">
    <property type="protein sequence ID" value="KYM76511.1"/>
    <property type="molecule type" value="Genomic_DNA"/>
</dbReference>
<gene>
    <name evidence="2" type="ORF">ALC53_12953</name>
</gene>
<feature type="region of interest" description="Disordered" evidence="1">
    <location>
        <begin position="396"/>
        <end position="421"/>
    </location>
</feature>
<dbReference type="AlphaFoldDB" id="A0A195AWF6"/>
<accession>A0A195AWF6</accession>
<evidence type="ECO:0000256" key="1">
    <source>
        <dbReference type="SAM" id="MobiDB-lite"/>
    </source>
</evidence>
<protein>
    <submittedName>
        <fullName evidence="2">Uncharacterized protein</fullName>
    </submittedName>
</protein>
<organism evidence="2 3">
    <name type="scientific">Atta colombica</name>
    <dbReference type="NCBI Taxonomy" id="520822"/>
    <lineage>
        <taxon>Eukaryota</taxon>
        <taxon>Metazoa</taxon>
        <taxon>Ecdysozoa</taxon>
        <taxon>Arthropoda</taxon>
        <taxon>Hexapoda</taxon>
        <taxon>Insecta</taxon>
        <taxon>Pterygota</taxon>
        <taxon>Neoptera</taxon>
        <taxon>Endopterygota</taxon>
        <taxon>Hymenoptera</taxon>
        <taxon>Apocrita</taxon>
        <taxon>Aculeata</taxon>
        <taxon>Formicoidea</taxon>
        <taxon>Formicidae</taxon>
        <taxon>Myrmicinae</taxon>
        <taxon>Atta</taxon>
    </lineage>
</organism>
<name>A0A195AWF6_9HYME</name>
<proteinExistence type="predicted"/>